<feature type="transmembrane region" description="Helical" evidence="10">
    <location>
        <begin position="98"/>
        <end position="118"/>
    </location>
</feature>
<dbReference type="GO" id="GO:0005886">
    <property type="term" value="C:plasma membrane"/>
    <property type="evidence" value="ECO:0007669"/>
    <property type="project" value="UniProtKB-SubCell"/>
</dbReference>
<feature type="transmembrane region" description="Helical" evidence="10">
    <location>
        <begin position="12"/>
        <end position="31"/>
    </location>
</feature>
<organism evidence="11 12">
    <name type="scientific">Rufibacter tibetensis</name>
    <dbReference type="NCBI Taxonomy" id="512763"/>
    <lineage>
        <taxon>Bacteria</taxon>
        <taxon>Pseudomonadati</taxon>
        <taxon>Bacteroidota</taxon>
        <taxon>Cytophagia</taxon>
        <taxon>Cytophagales</taxon>
        <taxon>Hymenobacteraceae</taxon>
        <taxon>Rufibacter</taxon>
    </lineage>
</organism>
<dbReference type="PANTHER" id="PTHR36122:SF2">
    <property type="entry name" value="NICOTINAMIDE RIBOSIDE TRANSPORTER PNUC"/>
    <property type="match status" value="1"/>
</dbReference>
<evidence type="ECO:0000256" key="5">
    <source>
        <dbReference type="ARBA" id="ARBA00022448"/>
    </source>
</evidence>
<evidence type="ECO:0000256" key="9">
    <source>
        <dbReference type="ARBA" id="ARBA00023136"/>
    </source>
</evidence>
<dbReference type="Pfam" id="PF04973">
    <property type="entry name" value="NMN_transporter"/>
    <property type="match status" value="1"/>
</dbReference>
<dbReference type="Proteomes" id="UP000061382">
    <property type="component" value="Chromosome"/>
</dbReference>
<evidence type="ECO:0000256" key="2">
    <source>
        <dbReference type="ARBA" id="ARBA00004651"/>
    </source>
</evidence>
<keyword evidence="5" id="KW-0813">Transport</keyword>
<feature type="transmembrane region" description="Helical" evidence="10">
    <location>
        <begin position="173"/>
        <end position="190"/>
    </location>
</feature>
<keyword evidence="8 10" id="KW-1133">Transmembrane helix</keyword>
<evidence type="ECO:0000256" key="8">
    <source>
        <dbReference type="ARBA" id="ARBA00022989"/>
    </source>
</evidence>
<reference evidence="11 12" key="1">
    <citation type="submission" date="2015-08" db="EMBL/GenBank/DDBJ databases">
        <title>Complete genome sequence of Rufibacter tibetensis strain 1351t, a radiation-resistant bacterium from tibet plateau.</title>
        <authorList>
            <person name="Dai J."/>
        </authorList>
    </citation>
    <scope>NUCLEOTIDE SEQUENCE [LARGE SCALE GENOMIC DNA]</scope>
    <source>
        <strain evidence="11 12">1351</strain>
    </source>
</reference>
<evidence type="ECO:0000256" key="4">
    <source>
        <dbReference type="ARBA" id="ARBA00017522"/>
    </source>
</evidence>
<keyword evidence="7 10" id="KW-0812">Transmembrane</keyword>
<dbReference type="KEGG" id="rti:DC20_12045"/>
<dbReference type="NCBIfam" id="TIGR01528">
    <property type="entry name" value="NMN_trans_PnuC"/>
    <property type="match status" value="1"/>
</dbReference>
<dbReference type="PATRIC" id="fig|512763.3.peg.2642"/>
<dbReference type="STRING" id="512763.DC20_12045"/>
<evidence type="ECO:0000313" key="12">
    <source>
        <dbReference type="Proteomes" id="UP000061382"/>
    </source>
</evidence>
<feature type="transmembrane region" description="Helical" evidence="10">
    <location>
        <begin position="38"/>
        <end position="55"/>
    </location>
</feature>
<gene>
    <name evidence="11" type="ORF">DC20_12045</name>
</gene>
<evidence type="ECO:0000256" key="10">
    <source>
        <dbReference type="SAM" id="Phobius"/>
    </source>
</evidence>
<dbReference type="OrthoDB" id="9791248at2"/>
<evidence type="ECO:0000256" key="7">
    <source>
        <dbReference type="ARBA" id="ARBA00022692"/>
    </source>
</evidence>
<comment type="similarity">
    <text evidence="3">Belongs to the nicotinamide ribonucleoside (NR) uptake permease (TC 4.B.1) family.</text>
</comment>
<sequence length="208" mass="24115">MDFLSPATWDLATVTEVVGVITGLLCVWLAARQNIWTFPVALVSVLLYIVIFYDARLYADMSLQVMFAVLNFYGWYMWLHKGNQRVERPVTKMTSKHWIWLLLFVPLFTAGLGTYLHYNTDADLAYWDAGTTAVSLGAQWLMSRKKLENWLIWIVVDAVYVPIYIYKELYPTAVLYFLYLALAWWGYIDWKKSMQGKLQEQGAQALVG</sequence>
<name>A0A0P0C7Z8_9BACT</name>
<dbReference type="PANTHER" id="PTHR36122">
    <property type="entry name" value="NICOTINAMIDE RIBOSIDE TRANSPORTER PNUC"/>
    <property type="match status" value="1"/>
</dbReference>
<evidence type="ECO:0000256" key="1">
    <source>
        <dbReference type="ARBA" id="ARBA00002672"/>
    </source>
</evidence>
<dbReference type="RefSeq" id="WP_062544055.1">
    <property type="nucleotide sequence ID" value="NZ_CP012643.1"/>
</dbReference>
<accession>A0A0P0C7Z8</accession>
<feature type="transmembrane region" description="Helical" evidence="10">
    <location>
        <begin position="61"/>
        <end position="78"/>
    </location>
</feature>
<proteinExistence type="inferred from homology"/>
<comment type="function">
    <text evidence="1">Required for nicotinamide riboside transport across the inner membrane.</text>
</comment>
<dbReference type="EMBL" id="CP012643">
    <property type="protein sequence ID" value="ALI99571.1"/>
    <property type="molecule type" value="Genomic_DNA"/>
</dbReference>
<evidence type="ECO:0000256" key="6">
    <source>
        <dbReference type="ARBA" id="ARBA00022475"/>
    </source>
</evidence>
<keyword evidence="12" id="KW-1185">Reference proteome</keyword>
<dbReference type="AlphaFoldDB" id="A0A0P0C7Z8"/>
<evidence type="ECO:0000313" key="11">
    <source>
        <dbReference type="EMBL" id="ALI99571.1"/>
    </source>
</evidence>
<dbReference type="GO" id="GO:0034257">
    <property type="term" value="F:nicotinamide riboside transmembrane transporter activity"/>
    <property type="evidence" value="ECO:0007669"/>
    <property type="project" value="InterPro"/>
</dbReference>
<keyword evidence="6" id="KW-1003">Cell membrane</keyword>
<evidence type="ECO:0000256" key="3">
    <source>
        <dbReference type="ARBA" id="ARBA00006669"/>
    </source>
</evidence>
<comment type="subcellular location">
    <subcellularLocation>
        <location evidence="2">Cell membrane</location>
        <topology evidence="2">Multi-pass membrane protein</topology>
    </subcellularLocation>
</comment>
<dbReference type="InterPro" id="IPR006419">
    <property type="entry name" value="NMN_transpt_PnuC"/>
</dbReference>
<protein>
    <recommendedName>
        <fullName evidence="4">Nicotinamide riboside transporter PnuC</fullName>
    </recommendedName>
</protein>
<keyword evidence="9 10" id="KW-0472">Membrane</keyword>